<dbReference type="AlphaFoldDB" id="A0AA39TW09"/>
<dbReference type="PANTHER" id="PTHR46825">
    <property type="entry name" value="D-ALANYL-D-ALANINE-CARBOXYPEPTIDASE/ENDOPEPTIDASE AMPH"/>
    <property type="match status" value="1"/>
</dbReference>
<reference evidence="3" key="1">
    <citation type="submission" date="2023-06" db="EMBL/GenBank/DDBJ databases">
        <title>Genome-scale phylogeny and comparative genomics of the fungal order Sordariales.</title>
        <authorList>
            <consortium name="Lawrence Berkeley National Laboratory"/>
            <person name="Hensen N."/>
            <person name="Bonometti L."/>
            <person name="Westerberg I."/>
            <person name="Brannstrom I.O."/>
            <person name="Guillou S."/>
            <person name="Cros-Aarteil S."/>
            <person name="Calhoun S."/>
            <person name="Haridas S."/>
            <person name="Kuo A."/>
            <person name="Mondo S."/>
            <person name="Pangilinan J."/>
            <person name="Riley R."/>
            <person name="LaButti K."/>
            <person name="Andreopoulos B."/>
            <person name="Lipzen A."/>
            <person name="Chen C."/>
            <person name="Yanf M."/>
            <person name="Daum C."/>
            <person name="Ng V."/>
            <person name="Clum A."/>
            <person name="Steindorff A."/>
            <person name="Ohm R."/>
            <person name="Martin F."/>
            <person name="Silar P."/>
            <person name="Natvig D."/>
            <person name="Lalanne C."/>
            <person name="Gautier V."/>
            <person name="Ament-velasquez S.L."/>
            <person name="Kruys A."/>
            <person name="Hutchinson M.I."/>
            <person name="Powell A.J."/>
            <person name="Barry K."/>
            <person name="Miller A.N."/>
            <person name="Grigoriev I.V."/>
            <person name="Debuchy R."/>
            <person name="Gladieux P."/>
            <person name="Thoren M.H."/>
            <person name="Johannesson H."/>
        </authorList>
    </citation>
    <scope>NUCLEOTIDE SEQUENCE</scope>
    <source>
        <strain evidence="3">SMH3391-2</strain>
    </source>
</reference>
<evidence type="ECO:0000256" key="1">
    <source>
        <dbReference type="ARBA" id="ARBA00038215"/>
    </source>
</evidence>
<dbReference type="InterPro" id="IPR012338">
    <property type="entry name" value="Beta-lactam/transpept-like"/>
</dbReference>
<sequence>MLLSKRLQALGPLFADICRIAGTPGLSLGVLHYGDVVHQADIGYRDVDAHLPPNNGTVYHIASLTKAFTAAMVGILVDEGRLDWTTQLQHVVPEFERSDAAANITIADLLSHRTGLPGYDALWLLSDNKVRLKRRDAISILSYVPASAPLRTEWLYNNFAYEAVGQVIERLSGIDYASFLKDRILEPLGMSKTFYTDFPANSSDFAMPYIGLQNATPFQVPQPFYGRDVLLGSAGGIRSSVHDLLVFYKALIDAAQFEIEGTGMDSGRLNPLKHLEQMWRPLVGLPAPSLREVSYASGWLRAQLPTPLADYGPGTKPMLGAGLPSRLGLFHGGEAFGFTSFVALFPETSSAVVVLSNALALTDTTRLVGQLLIEELFGNKINETEYVEYAESSSEQTGSVMANIKKQLLRNKTVDTPAYPIKEYVGTYYNSIGNYFIEIRETSAGNLKVYFMGLDSDAFDLEPYQQNSFYWLATHDELAQRARYTTFPKEYYILKFDHPVSSEDLSGHVSSNINSLRWKHEFSLQGEGEVFWKRHRDDQNLLWLGQKPL</sequence>
<dbReference type="Proteomes" id="UP001174934">
    <property type="component" value="Unassembled WGS sequence"/>
</dbReference>
<accession>A0AA39TW09</accession>
<dbReference type="PANTHER" id="PTHR46825:SF14">
    <property type="entry name" value="BETA-LACTAMASE-RELATED DOMAIN-CONTAINING PROTEIN"/>
    <property type="match status" value="1"/>
</dbReference>
<keyword evidence="4" id="KW-1185">Reference proteome</keyword>
<gene>
    <name evidence="3" type="ORF">B0T17DRAFT_545608</name>
</gene>
<dbReference type="Gene3D" id="3.40.710.10">
    <property type="entry name" value="DD-peptidase/beta-lactamase superfamily"/>
    <property type="match status" value="1"/>
</dbReference>
<evidence type="ECO:0000313" key="3">
    <source>
        <dbReference type="EMBL" id="KAK0609953.1"/>
    </source>
</evidence>
<dbReference type="EMBL" id="JAULSR010000011">
    <property type="protein sequence ID" value="KAK0609953.1"/>
    <property type="molecule type" value="Genomic_DNA"/>
</dbReference>
<protein>
    <submittedName>
        <fullName evidence="3">D-aminoacylase</fullName>
    </submittedName>
</protein>
<name>A0AA39TW09_9PEZI</name>
<dbReference type="InterPro" id="IPR001466">
    <property type="entry name" value="Beta-lactam-related"/>
</dbReference>
<proteinExistence type="inferred from homology"/>
<evidence type="ECO:0000259" key="2">
    <source>
        <dbReference type="Pfam" id="PF00144"/>
    </source>
</evidence>
<comment type="caution">
    <text evidence="3">The sequence shown here is derived from an EMBL/GenBank/DDBJ whole genome shotgun (WGS) entry which is preliminary data.</text>
</comment>
<dbReference type="InterPro" id="IPR050491">
    <property type="entry name" value="AmpC-like"/>
</dbReference>
<dbReference type="SUPFAM" id="SSF56601">
    <property type="entry name" value="beta-lactamase/transpeptidase-like"/>
    <property type="match status" value="1"/>
</dbReference>
<organism evidence="3 4">
    <name type="scientific">Bombardia bombarda</name>
    <dbReference type="NCBI Taxonomy" id="252184"/>
    <lineage>
        <taxon>Eukaryota</taxon>
        <taxon>Fungi</taxon>
        <taxon>Dikarya</taxon>
        <taxon>Ascomycota</taxon>
        <taxon>Pezizomycotina</taxon>
        <taxon>Sordariomycetes</taxon>
        <taxon>Sordariomycetidae</taxon>
        <taxon>Sordariales</taxon>
        <taxon>Lasiosphaeriaceae</taxon>
        <taxon>Bombardia</taxon>
    </lineage>
</organism>
<dbReference type="Gene3D" id="2.40.128.600">
    <property type="match status" value="1"/>
</dbReference>
<feature type="domain" description="Beta-lactamase-related" evidence="2">
    <location>
        <begin position="22"/>
        <end position="360"/>
    </location>
</feature>
<dbReference type="Pfam" id="PF00144">
    <property type="entry name" value="Beta-lactamase"/>
    <property type="match status" value="1"/>
</dbReference>
<evidence type="ECO:0000313" key="4">
    <source>
        <dbReference type="Proteomes" id="UP001174934"/>
    </source>
</evidence>
<comment type="similarity">
    <text evidence="1">Belongs to the peptidase S12 family.</text>
</comment>